<feature type="domain" description="Serine aminopeptidase S33" evidence="1">
    <location>
        <begin position="106"/>
        <end position="161"/>
    </location>
</feature>
<dbReference type="PANTHER" id="PTHR11614">
    <property type="entry name" value="PHOSPHOLIPASE-RELATED"/>
    <property type="match status" value="1"/>
</dbReference>
<dbReference type="Gene3D" id="3.40.50.1820">
    <property type="entry name" value="alpha/beta hydrolase"/>
    <property type="match status" value="1"/>
</dbReference>
<accession>A0AAD3DMN4</accession>
<reference evidence="2 3" key="1">
    <citation type="journal article" date="2021" name="Sci. Rep.">
        <title>Genome sequencing of the multicellular alga Astrephomene provides insights into convergent evolution of germ-soma differentiation.</title>
        <authorList>
            <person name="Yamashita S."/>
            <person name="Yamamoto K."/>
            <person name="Matsuzaki R."/>
            <person name="Suzuki S."/>
            <person name="Yamaguchi H."/>
            <person name="Hirooka S."/>
            <person name="Minakuchi Y."/>
            <person name="Miyagishima S."/>
            <person name="Kawachi M."/>
            <person name="Toyoda A."/>
            <person name="Nozaki H."/>
        </authorList>
    </citation>
    <scope>NUCLEOTIDE SEQUENCE [LARGE SCALE GENOMIC DNA]</scope>
    <source>
        <strain evidence="2 3">NIES-4017</strain>
    </source>
</reference>
<dbReference type="InterPro" id="IPR029058">
    <property type="entry name" value="AB_hydrolase_fold"/>
</dbReference>
<dbReference type="AlphaFoldDB" id="A0AAD3DMN4"/>
<proteinExistence type="predicted"/>
<evidence type="ECO:0000259" key="1">
    <source>
        <dbReference type="Pfam" id="PF12146"/>
    </source>
</evidence>
<dbReference type="Pfam" id="PF12146">
    <property type="entry name" value="Hydrolase_4"/>
    <property type="match status" value="1"/>
</dbReference>
<dbReference type="SUPFAM" id="SSF53474">
    <property type="entry name" value="alpha/beta-Hydrolases"/>
    <property type="match status" value="1"/>
</dbReference>
<name>A0AAD3DMN4_9CHLO</name>
<feature type="non-terminal residue" evidence="2">
    <location>
        <position position="1"/>
    </location>
</feature>
<dbReference type="Proteomes" id="UP001054857">
    <property type="component" value="Unassembled WGS sequence"/>
</dbReference>
<sequence length="161" mass="17474">MDSMQLLQHRNTTFFRTMSLPSLSRQAATATAAAIAASALVIGSAWATWADNARVCKHRRDMDNARAKYKLKDTSGANTTAVICNAQGLKLFVRHWHPKPGGKSGVRGVVVMVHGLTMHSGAFSRVAMQLVAQGLAVVSYDQQGHGLSDCFQGLRGYVRQF</sequence>
<keyword evidence="3" id="KW-1185">Reference proteome</keyword>
<comment type="caution">
    <text evidence="2">The sequence shown here is derived from an EMBL/GenBank/DDBJ whole genome shotgun (WGS) entry which is preliminary data.</text>
</comment>
<evidence type="ECO:0000313" key="3">
    <source>
        <dbReference type="Proteomes" id="UP001054857"/>
    </source>
</evidence>
<gene>
    <name evidence="2" type="ORF">Agub_g5978</name>
</gene>
<dbReference type="InterPro" id="IPR022742">
    <property type="entry name" value="Hydrolase_4"/>
</dbReference>
<dbReference type="InterPro" id="IPR051044">
    <property type="entry name" value="MAG_DAG_Lipase"/>
</dbReference>
<dbReference type="EMBL" id="BMAR01000008">
    <property type="protein sequence ID" value="GFR44681.1"/>
    <property type="molecule type" value="Genomic_DNA"/>
</dbReference>
<organism evidence="2 3">
    <name type="scientific">Astrephomene gubernaculifera</name>
    <dbReference type="NCBI Taxonomy" id="47775"/>
    <lineage>
        <taxon>Eukaryota</taxon>
        <taxon>Viridiplantae</taxon>
        <taxon>Chlorophyta</taxon>
        <taxon>core chlorophytes</taxon>
        <taxon>Chlorophyceae</taxon>
        <taxon>CS clade</taxon>
        <taxon>Chlamydomonadales</taxon>
        <taxon>Astrephomenaceae</taxon>
        <taxon>Astrephomene</taxon>
    </lineage>
</organism>
<evidence type="ECO:0000313" key="2">
    <source>
        <dbReference type="EMBL" id="GFR44681.1"/>
    </source>
</evidence>
<protein>
    <recommendedName>
        <fullName evidence="1">Serine aminopeptidase S33 domain-containing protein</fullName>
    </recommendedName>
</protein>